<dbReference type="Proteomes" id="UP000516320">
    <property type="component" value="Chromosome"/>
</dbReference>
<dbReference type="Pfam" id="PF19300">
    <property type="entry name" value="BPD_transp_1_N"/>
    <property type="match status" value="1"/>
</dbReference>
<protein>
    <submittedName>
        <fullName evidence="9">ABC transporter permease subunit</fullName>
    </submittedName>
</protein>
<feature type="transmembrane region" description="Helical" evidence="7">
    <location>
        <begin position="12"/>
        <end position="31"/>
    </location>
</feature>
<proteinExistence type="inferred from homology"/>
<evidence type="ECO:0000256" key="3">
    <source>
        <dbReference type="ARBA" id="ARBA00022475"/>
    </source>
</evidence>
<dbReference type="InterPro" id="IPR035906">
    <property type="entry name" value="MetI-like_sf"/>
</dbReference>
<accession>A0A7H0SQM3</accession>
<keyword evidence="6 7" id="KW-0472">Membrane</keyword>
<dbReference type="CDD" id="cd06261">
    <property type="entry name" value="TM_PBP2"/>
    <property type="match status" value="1"/>
</dbReference>
<evidence type="ECO:0000256" key="5">
    <source>
        <dbReference type="ARBA" id="ARBA00022989"/>
    </source>
</evidence>
<feature type="transmembrane region" description="Helical" evidence="7">
    <location>
        <begin position="177"/>
        <end position="197"/>
    </location>
</feature>
<dbReference type="PROSITE" id="PS50928">
    <property type="entry name" value="ABC_TM1"/>
    <property type="match status" value="1"/>
</dbReference>
<evidence type="ECO:0000259" key="8">
    <source>
        <dbReference type="PROSITE" id="PS50928"/>
    </source>
</evidence>
<organism evidence="9 10">
    <name type="scientific">Corynebacterium poyangense</name>
    <dbReference type="NCBI Taxonomy" id="2684405"/>
    <lineage>
        <taxon>Bacteria</taxon>
        <taxon>Bacillati</taxon>
        <taxon>Actinomycetota</taxon>
        <taxon>Actinomycetes</taxon>
        <taxon>Mycobacteriales</taxon>
        <taxon>Corynebacteriaceae</taxon>
        <taxon>Corynebacterium</taxon>
    </lineage>
</organism>
<comment type="subcellular location">
    <subcellularLocation>
        <location evidence="1 7">Cell membrane</location>
        <topology evidence="1 7">Multi-pass membrane protein</topology>
    </subcellularLocation>
</comment>
<dbReference type="Pfam" id="PF00528">
    <property type="entry name" value="BPD_transp_1"/>
    <property type="match status" value="1"/>
</dbReference>
<keyword evidence="5 7" id="KW-1133">Transmembrane helix</keyword>
<evidence type="ECO:0000256" key="2">
    <source>
        <dbReference type="ARBA" id="ARBA00022448"/>
    </source>
</evidence>
<dbReference type="GO" id="GO:0005886">
    <property type="term" value="C:plasma membrane"/>
    <property type="evidence" value="ECO:0007669"/>
    <property type="project" value="UniProtKB-SubCell"/>
</dbReference>
<comment type="similarity">
    <text evidence="7">Belongs to the binding-protein-dependent transport system permease family.</text>
</comment>
<feature type="transmembrane region" description="Helical" evidence="7">
    <location>
        <begin position="277"/>
        <end position="303"/>
    </location>
</feature>
<dbReference type="PANTHER" id="PTHR43163">
    <property type="entry name" value="DIPEPTIDE TRANSPORT SYSTEM PERMEASE PROTEIN DPPB-RELATED"/>
    <property type="match status" value="1"/>
</dbReference>
<reference evidence="9 10" key="1">
    <citation type="submission" date="2019-12" db="EMBL/GenBank/DDBJ databases">
        <title>Corynebacterium sp. nov., isolated from feces of the Anser Albifrons in China.</title>
        <authorList>
            <person name="Liu Q."/>
        </authorList>
    </citation>
    <scope>NUCLEOTIDE SEQUENCE [LARGE SCALE GENOMIC DNA]</scope>
    <source>
        <strain evidence="9 10">4H37-19</strain>
    </source>
</reference>
<dbReference type="SUPFAM" id="SSF161098">
    <property type="entry name" value="MetI-like"/>
    <property type="match status" value="1"/>
</dbReference>
<dbReference type="InterPro" id="IPR000515">
    <property type="entry name" value="MetI-like"/>
</dbReference>
<feature type="domain" description="ABC transmembrane type-1" evidence="8">
    <location>
        <begin position="99"/>
        <end position="300"/>
    </location>
</feature>
<evidence type="ECO:0000256" key="6">
    <source>
        <dbReference type="ARBA" id="ARBA00023136"/>
    </source>
</evidence>
<dbReference type="Gene3D" id="1.10.3720.10">
    <property type="entry name" value="MetI-like"/>
    <property type="match status" value="1"/>
</dbReference>
<keyword evidence="3" id="KW-1003">Cell membrane</keyword>
<gene>
    <name evidence="9" type="ORF">GP475_09485</name>
</gene>
<keyword evidence="4 7" id="KW-0812">Transmembrane</keyword>
<dbReference type="PANTHER" id="PTHR43163:SF6">
    <property type="entry name" value="DIPEPTIDE TRANSPORT SYSTEM PERMEASE PROTEIN DPPB-RELATED"/>
    <property type="match status" value="1"/>
</dbReference>
<name>A0A7H0SQM3_9CORY</name>
<evidence type="ECO:0000256" key="4">
    <source>
        <dbReference type="ARBA" id="ARBA00022692"/>
    </source>
</evidence>
<evidence type="ECO:0000256" key="1">
    <source>
        <dbReference type="ARBA" id="ARBA00004651"/>
    </source>
</evidence>
<evidence type="ECO:0000313" key="10">
    <source>
        <dbReference type="Proteomes" id="UP000516320"/>
    </source>
</evidence>
<evidence type="ECO:0000313" key="9">
    <source>
        <dbReference type="EMBL" id="QNQ90848.1"/>
    </source>
</evidence>
<dbReference type="EMBL" id="CP046884">
    <property type="protein sequence ID" value="QNQ90848.1"/>
    <property type="molecule type" value="Genomic_DNA"/>
</dbReference>
<dbReference type="InterPro" id="IPR045621">
    <property type="entry name" value="BPD_transp_1_N"/>
</dbReference>
<dbReference type="GO" id="GO:0055085">
    <property type="term" value="P:transmembrane transport"/>
    <property type="evidence" value="ECO:0007669"/>
    <property type="project" value="InterPro"/>
</dbReference>
<feature type="transmembrane region" description="Helical" evidence="7">
    <location>
        <begin position="103"/>
        <end position="126"/>
    </location>
</feature>
<feature type="transmembrane region" description="Helical" evidence="7">
    <location>
        <begin position="138"/>
        <end position="165"/>
    </location>
</feature>
<keyword evidence="10" id="KW-1185">Reference proteome</keyword>
<dbReference type="KEGG" id="cpoy:GP475_09485"/>
<dbReference type="AlphaFoldDB" id="A0A7H0SQM3"/>
<evidence type="ECO:0000256" key="7">
    <source>
        <dbReference type="RuleBase" id="RU363032"/>
    </source>
</evidence>
<keyword evidence="2 7" id="KW-0813">Transport</keyword>
<sequence>MSFATVLQRCGQALLVLLVTYALAFILLSALPSDAVMARFASPELGLSAEEIAAIRQEYGVDRPLILQFFISLWGFIRGDFGYSVQTGTAVSSMIREALPGTIGLALAAFLLAILLTAVLAVLATVPSSPWLRSFINTLPGIMVSLPSFWIGVIIIQVVSFQLGWIPVIQPTRWQSLILPAFTLSIPIAAPLTQIFLRSIEDTAQQPFISVVRSRGASRWWIFSRNIFRNALLPTLTMAGLLFGELVGGAVVTEAVFGRAGIGHLTVNAVANRDTPVLLAVVIIAATTYVIINLIVDLLYPVLDPRLRRKARS</sequence>
<dbReference type="RefSeq" id="WP_187974157.1">
    <property type="nucleotide sequence ID" value="NZ_CP046884.1"/>
</dbReference>
<feature type="transmembrane region" description="Helical" evidence="7">
    <location>
        <begin position="231"/>
        <end position="257"/>
    </location>
</feature>